<name>A0AAU2UZ99_9ACTN</name>
<accession>A0AAU2UZ99</accession>
<evidence type="ECO:0000313" key="2">
    <source>
        <dbReference type="EMBL" id="WTW60505.1"/>
    </source>
</evidence>
<feature type="region of interest" description="Disordered" evidence="1">
    <location>
        <begin position="60"/>
        <end position="79"/>
    </location>
</feature>
<gene>
    <name evidence="2" type="ORF">OG549_07545</name>
</gene>
<protein>
    <submittedName>
        <fullName evidence="2">Uncharacterized protein</fullName>
    </submittedName>
</protein>
<dbReference type="AlphaFoldDB" id="A0AAU2UZ99"/>
<proteinExistence type="predicted"/>
<sequence length="79" mass="9000">MTEPISYSQIPVELPLDPWLYAYDKPIDCDVCAALDKQCQEAIRQNQHRVAYGAAEEIRRGHPEHDQQPRLGIEVRAGV</sequence>
<evidence type="ECO:0000256" key="1">
    <source>
        <dbReference type="SAM" id="MobiDB-lite"/>
    </source>
</evidence>
<organism evidence="2">
    <name type="scientific">Streptomyces sp. NBC_00003</name>
    <dbReference type="NCBI Taxonomy" id="2903608"/>
    <lineage>
        <taxon>Bacteria</taxon>
        <taxon>Bacillati</taxon>
        <taxon>Actinomycetota</taxon>
        <taxon>Actinomycetes</taxon>
        <taxon>Kitasatosporales</taxon>
        <taxon>Streptomycetaceae</taxon>
        <taxon>Streptomyces</taxon>
    </lineage>
</organism>
<dbReference type="EMBL" id="CP108318">
    <property type="protein sequence ID" value="WTW60505.1"/>
    <property type="molecule type" value="Genomic_DNA"/>
</dbReference>
<reference evidence="2" key="1">
    <citation type="submission" date="2022-10" db="EMBL/GenBank/DDBJ databases">
        <title>The complete genomes of actinobacterial strains from the NBC collection.</title>
        <authorList>
            <person name="Joergensen T.S."/>
            <person name="Alvarez Arevalo M."/>
            <person name="Sterndorff E.B."/>
            <person name="Faurdal D."/>
            <person name="Vuksanovic O."/>
            <person name="Mourched A.-S."/>
            <person name="Charusanti P."/>
            <person name="Shaw S."/>
            <person name="Blin K."/>
            <person name="Weber T."/>
        </authorList>
    </citation>
    <scope>NUCLEOTIDE SEQUENCE</scope>
    <source>
        <strain evidence="2">NBC_00003</strain>
    </source>
</reference>